<sequence length="253" mass="27741">MPRKLIILSIVLLAAYVGLCAALYLAQRSLIYFPQRSSKTNHPTLTLAADGAQVRVTVQQRDGVNAVIYFGGNAEDVTASLPGLSAAFPDHTLYLMNYRGYGGSTGSPSEAALVADAQLLFDEAFRSHKNITVVGRSLGSGVAVQLASQRPVSRLILVTPYNSIQELAQQQFPYFPVRWILRDKFESWKYAERIATPTLLVMAEHDEVIPAASTHALYGHFAKGIATLTIVPRAKHNDISNYPAYNQLLRTPP</sequence>
<gene>
    <name evidence="2" type="ORF">GTP46_16035</name>
</gene>
<proteinExistence type="predicted"/>
<dbReference type="GO" id="GO:0016787">
    <property type="term" value="F:hydrolase activity"/>
    <property type="evidence" value="ECO:0007669"/>
    <property type="project" value="UniProtKB-KW"/>
</dbReference>
<dbReference type="Gene3D" id="3.40.50.1820">
    <property type="entry name" value="alpha/beta hydrolase"/>
    <property type="match status" value="1"/>
</dbReference>
<dbReference type="PANTHER" id="PTHR12277:SF81">
    <property type="entry name" value="PROTEIN ABHD13"/>
    <property type="match status" value="1"/>
</dbReference>
<dbReference type="InterPro" id="IPR000073">
    <property type="entry name" value="AB_hydrolase_1"/>
</dbReference>
<evidence type="ECO:0000313" key="3">
    <source>
        <dbReference type="Proteomes" id="UP000479335"/>
    </source>
</evidence>
<organism evidence="2 3">
    <name type="scientific">Duganella flavida</name>
    <dbReference type="NCBI Taxonomy" id="2692175"/>
    <lineage>
        <taxon>Bacteria</taxon>
        <taxon>Pseudomonadati</taxon>
        <taxon>Pseudomonadota</taxon>
        <taxon>Betaproteobacteria</taxon>
        <taxon>Burkholderiales</taxon>
        <taxon>Oxalobacteraceae</taxon>
        <taxon>Telluria group</taxon>
        <taxon>Duganella</taxon>
    </lineage>
</organism>
<dbReference type="EMBL" id="WWCN01000009">
    <property type="protein sequence ID" value="MYM24156.1"/>
    <property type="molecule type" value="Genomic_DNA"/>
</dbReference>
<keyword evidence="3" id="KW-1185">Reference proteome</keyword>
<dbReference type="RefSeq" id="WP_161007628.1">
    <property type="nucleotide sequence ID" value="NZ_WWCN01000009.1"/>
</dbReference>
<evidence type="ECO:0000313" key="2">
    <source>
        <dbReference type="EMBL" id="MYM24156.1"/>
    </source>
</evidence>
<dbReference type="SUPFAM" id="SSF53474">
    <property type="entry name" value="alpha/beta-Hydrolases"/>
    <property type="match status" value="1"/>
</dbReference>
<reference evidence="2 3" key="1">
    <citation type="submission" date="2019-12" db="EMBL/GenBank/DDBJ databases">
        <title>Novel species isolated from a subtropical stream in China.</title>
        <authorList>
            <person name="Lu H."/>
        </authorList>
    </citation>
    <scope>NUCLEOTIDE SEQUENCE [LARGE SCALE GENOMIC DNA]</scope>
    <source>
        <strain evidence="2 3">FT135W</strain>
    </source>
</reference>
<keyword evidence="2" id="KW-0378">Hydrolase</keyword>
<name>A0A6L8K9X4_9BURK</name>
<protein>
    <submittedName>
        <fullName evidence="2">Alpha/beta fold hydrolase</fullName>
    </submittedName>
</protein>
<dbReference type="AlphaFoldDB" id="A0A6L8K9X4"/>
<comment type="caution">
    <text evidence="2">The sequence shown here is derived from an EMBL/GenBank/DDBJ whole genome shotgun (WGS) entry which is preliminary data.</text>
</comment>
<evidence type="ECO:0000259" key="1">
    <source>
        <dbReference type="Pfam" id="PF00561"/>
    </source>
</evidence>
<feature type="domain" description="AB hydrolase-1" evidence="1">
    <location>
        <begin position="73"/>
        <end position="176"/>
    </location>
</feature>
<dbReference type="Pfam" id="PF00561">
    <property type="entry name" value="Abhydrolase_1"/>
    <property type="match status" value="1"/>
</dbReference>
<dbReference type="Proteomes" id="UP000479335">
    <property type="component" value="Unassembled WGS sequence"/>
</dbReference>
<dbReference type="PANTHER" id="PTHR12277">
    <property type="entry name" value="ALPHA/BETA HYDROLASE DOMAIN-CONTAINING PROTEIN"/>
    <property type="match status" value="1"/>
</dbReference>
<accession>A0A6L8K9X4</accession>
<dbReference type="InterPro" id="IPR029058">
    <property type="entry name" value="AB_hydrolase_fold"/>
</dbReference>